<evidence type="ECO:0000313" key="3">
    <source>
        <dbReference type="EMBL" id="GIJ64256.1"/>
    </source>
</evidence>
<evidence type="ECO:0000313" key="4">
    <source>
        <dbReference type="Proteomes" id="UP000612585"/>
    </source>
</evidence>
<dbReference type="InterPro" id="IPR036748">
    <property type="entry name" value="MTH938-like_sf"/>
</dbReference>
<dbReference type="InterPro" id="IPR007523">
    <property type="entry name" value="NDUFAF3/AAMDC"/>
</dbReference>
<organism evidence="3 4">
    <name type="scientific">Virgisporangium aurantiacum</name>
    <dbReference type="NCBI Taxonomy" id="175570"/>
    <lineage>
        <taxon>Bacteria</taxon>
        <taxon>Bacillati</taxon>
        <taxon>Actinomycetota</taxon>
        <taxon>Actinomycetes</taxon>
        <taxon>Micromonosporales</taxon>
        <taxon>Micromonosporaceae</taxon>
        <taxon>Virgisporangium</taxon>
    </lineage>
</organism>
<comment type="subcellular location">
    <subcellularLocation>
        <location evidence="1">Cytoplasm</location>
    </subcellularLocation>
</comment>
<dbReference type="FunFam" id="3.40.1230.10:FF:000001">
    <property type="entry name" value="Adipogenesis-associated, Mth938 domain-containing"/>
    <property type="match status" value="1"/>
</dbReference>
<sequence length="134" mass="14779">MRQPAARPDNPAMTERSPKIVEISWGHMEVDGLGSGKDFTLYPGGGHEWDWSETGTRHSPGIQPEDVEELLRHGAATIVLSRGMESRLEVDPRTLKLLEERGIAVHVAETLQAVELYNELADTHPVGGLFHSTC</sequence>
<dbReference type="CDD" id="cd05126">
    <property type="entry name" value="Mth938"/>
    <property type="match status" value="1"/>
</dbReference>
<evidence type="ECO:0000256" key="2">
    <source>
        <dbReference type="ARBA" id="ARBA00022490"/>
    </source>
</evidence>
<dbReference type="GO" id="GO:0005737">
    <property type="term" value="C:cytoplasm"/>
    <property type="evidence" value="ECO:0007669"/>
    <property type="project" value="UniProtKB-SubCell"/>
</dbReference>
<dbReference type="InterPro" id="IPR034096">
    <property type="entry name" value="AAMDC"/>
</dbReference>
<dbReference type="AlphaFoldDB" id="A0A8J4E782"/>
<gene>
    <name evidence="3" type="ORF">Vau01_117720</name>
</gene>
<accession>A0A8J4E782</accession>
<protein>
    <submittedName>
        <fullName evidence="3">Uncharacterized protein</fullName>
    </submittedName>
</protein>
<dbReference type="EMBL" id="BOPG01000112">
    <property type="protein sequence ID" value="GIJ64256.1"/>
    <property type="molecule type" value="Genomic_DNA"/>
</dbReference>
<dbReference type="Gene3D" id="3.40.1230.10">
    <property type="entry name" value="MTH938-like"/>
    <property type="match status" value="1"/>
</dbReference>
<dbReference type="PANTHER" id="PTHR15811">
    <property type="entry name" value="MTH938 DOMAIN-CONTAINING PROTEIN"/>
    <property type="match status" value="1"/>
</dbReference>
<keyword evidence="2" id="KW-0963">Cytoplasm</keyword>
<name>A0A8J4E782_9ACTN</name>
<dbReference type="Pfam" id="PF04430">
    <property type="entry name" value="DUF498"/>
    <property type="match status" value="1"/>
</dbReference>
<evidence type="ECO:0000256" key="1">
    <source>
        <dbReference type="ARBA" id="ARBA00004496"/>
    </source>
</evidence>
<dbReference type="PANTHER" id="PTHR15811:SF5">
    <property type="entry name" value="MTH938 DOMAIN-CONTAINING PROTEIN"/>
    <property type="match status" value="1"/>
</dbReference>
<comment type="caution">
    <text evidence="3">The sequence shown here is derived from an EMBL/GenBank/DDBJ whole genome shotgun (WGS) entry which is preliminary data.</text>
</comment>
<keyword evidence="4" id="KW-1185">Reference proteome</keyword>
<proteinExistence type="predicted"/>
<dbReference type="Proteomes" id="UP000612585">
    <property type="component" value="Unassembled WGS sequence"/>
</dbReference>
<dbReference type="SUPFAM" id="SSF64076">
    <property type="entry name" value="MTH938-like"/>
    <property type="match status" value="1"/>
</dbReference>
<reference evidence="3" key="1">
    <citation type="submission" date="2021-01" db="EMBL/GenBank/DDBJ databases">
        <title>Whole genome shotgun sequence of Virgisporangium aurantiacum NBRC 16421.</title>
        <authorList>
            <person name="Komaki H."/>
            <person name="Tamura T."/>
        </authorList>
    </citation>
    <scope>NUCLEOTIDE SEQUENCE</scope>
    <source>
        <strain evidence="3">NBRC 16421</strain>
    </source>
</reference>